<dbReference type="InterPro" id="IPR051275">
    <property type="entry name" value="Cell_adhesion_signaling"/>
</dbReference>
<dbReference type="GO" id="GO:0005886">
    <property type="term" value="C:plasma membrane"/>
    <property type="evidence" value="ECO:0007669"/>
    <property type="project" value="TreeGrafter"/>
</dbReference>
<dbReference type="CDD" id="cd00096">
    <property type="entry name" value="Ig"/>
    <property type="match status" value="1"/>
</dbReference>
<feature type="coiled-coil region" evidence="6">
    <location>
        <begin position="558"/>
        <end position="595"/>
    </location>
</feature>
<dbReference type="InterPro" id="IPR013083">
    <property type="entry name" value="Znf_RING/FYVE/PHD"/>
</dbReference>
<dbReference type="AlphaFoldDB" id="A0A8S4G9V3"/>
<evidence type="ECO:0000256" key="4">
    <source>
        <dbReference type="ARBA" id="ARBA00023180"/>
    </source>
</evidence>
<accession>A0A8S4G9V3</accession>
<keyword evidence="10" id="KW-1185">Reference proteome</keyword>
<dbReference type="Proteomes" id="UP000653454">
    <property type="component" value="Unassembled WGS sequence"/>
</dbReference>
<reference evidence="9" key="1">
    <citation type="submission" date="2020-11" db="EMBL/GenBank/DDBJ databases">
        <authorList>
            <person name="Whiteford S."/>
        </authorList>
    </citation>
    <scope>NUCLEOTIDE SEQUENCE</scope>
</reference>
<evidence type="ECO:0000256" key="2">
    <source>
        <dbReference type="ARBA" id="ARBA00023136"/>
    </source>
</evidence>
<dbReference type="Gene3D" id="3.30.40.10">
    <property type="entry name" value="Zinc/RING finger domain, C3HC4 (zinc finger)"/>
    <property type="match status" value="1"/>
</dbReference>
<keyword evidence="6" id="KW-0175">Coiled coil</keyword>
<evidence type="ECO:0000256" key="5">
    <source>
        <dbReference type="ARBA" id="ARBA00023319"/>
    </source>
</evidence>
<keyword evidence="2" id="KW-0472">Membrane</keyword>
<feature type="domain" description="Ig-like" evidence="8">
    <location>
        <begin position="200"/>
        <end position="314"/>
    </location>
</feature>
<feature type="compositionally biased region" description="Acidic residues" evidence="7">
    <location>
        <begin position="1"/>
        <end position="10"/>
    </location>
</feature>
<dbReference type="GO" id="GO:0050839">
    <property type="term" value="F:cell adhesion molecule binding"/>
    <property type="evidence" value="ECO:0007669"/>
    <property type="project" value="TreeGrafter"/>
</dbReference>
<dbReference type="Pfam" id="PF13927">
    <property type="entry name" value="Ig_3"/>
    <property type="match status" value="1"/>
</dbReference>
<gene>
    <name evidence="9" type="ORF">PLXY2_LOCUS15709</name>
</gene>
<proteinExistence type="predicted"/>
<dbReference type="InterPro" id="IPR011011">
    <property type="entry name" value="Znf_FYVE_PHD"/>
</dbReference>
<feature type="compositionally biased region" description="Basic and acidic residues" evidence="7">
    <location>
        <begin position="94"/>
        <end position="103"/>
    </location>
</feature>
<organism evidence="9 10">
    <name type="scientific">Plutella xylostella</name>
    <name type="common">Diamondback moth</name>
    <name type="synonym">Plutella maculipennis</name>
    <dbReference type="NCBI Taxonomy" id="51655"/>
    <lineage>
        <taxon>Eukaryota</taxon>
        <taxon>Metazoa</taxon>
        <taxon>Ecdysozoa</taxon>
        <taxon>Arthropoda</taxon>
        <taxon>Hexapoda</taxon>
        <taxon>Insecta</taxon>
        <taxon>Pterygota</taxon>
        <taxon>Neoptera</taxon>
        <taxon>Endopterygota</taxon>
        <taxon>Lepidoptera</taxon>
        <taxon>Glossata</taxon>
        <taxon>Ditrysia</taxon>
        <taxon>Yponomeutoidea</taxon>
        <taxon>Plutellidae</taxon>
        <taxon>Plutella</taxon>
    </lineage>
</organism>
<keyword evidence="5" id="KW-0393">Immunoglobulin domain</keyword>
<evidence type="ECO:0000256" key="7">
    <source>
        <dbReference type="SAM" id="MobiDB-lite"/>
    </source>
</evidence>
<feature type="compositionally biased region" description="Pro residues" evidence="7">
    <location>
        <begin position="64"/>
        <end position="75"/>
    </location>
</feature>
<evidence type="ECO:0000256" key="3">
    <source>
        <dbReference type="ARBA" id="ARBA00023157"/>
    </source>
</evidence>
<feature type="domain" description="Ig-like" evidence="8">
    <location>
        <begin position="102"/>
        <end position="179"/>
    </location>
</feature>
<keyword evidence="4" id="KW-0325">Glycoprotein</keyword>
<feature type="domain" description="Ig-like" evidence="8">
    <location>
        <begin position="317"/>
        <end position="393"/>
    </location>
</feature>
<name>A0A8S4G9V3_PLUXY</name>
<sequence>DGKVETDDETNVQNDVDVSEELDRRKRSSEQDWNKTSGTSRVRTGDTILNIRGAVRDRIGDAPRPAPPPGAPPAPASRLDTVVIRPAAASLRPPLDRVHKDPKTTQSPREGSALLVEAHARASIACDLRNVTRLQWYKDGEPQRRGLVAGVRGGCGGAGGEVVVVARATRGDAAVYRCTGVDAKGSVVAGAPTELMIYEPVRAVYLAVDGRRLDAGNTWVPARDAAALPVTCHAEGGVPPPSLSWRLAATDEALDTRPYLNTQPTNYSIDGVSTSLVVVRAARELHNASLQCTATQRGPRGDQESSAKMEIRVTYPPSFVISRWPGFGVALRAGGAAALRCDVDANPPARAWWIRDTTDPTSAPPPSPASSPAATLRFAPLSAEHAGWYRCRAVWMHQHYSSIGYYLNVHRVSVCARIYCSLSLPALSITPSASQPSNKMVNCVRCMEEVTDGASCSSCNGQLHYQCSGVTEAGYRKLGDRKLSWRCPACKQPTGKQAPPPDAAPVTASGSTTQTILDEVRALSLKLSNLDKLVVDVKALKDDFQLMKGEVRDTNKSVKEFARRLNTIEDRLDQVEKAKDTVTELQLKLEKIETDLNIKDQWSRMNNVEIKGVAMVKNENLMDIVGTIGAQIQHPVDKSHINYVARIPSRDPERLKSIVVCFNNRYVKENFVAAARAAAVDGPLNAGRLGLPGQHRVYVNDHLTSLNKVLLSKTKALAKDRDFQFVWVKHCKIMARKNTTSPIINVKSEKDLSKII</sequence>
<comment type="subcellular location">
    <subcellularLocation>
        <location evidence="1">Membrane</location>
        <topology evidence="1">Single-pass type I membrane protein</topology>
    </subcellularLocation>
</comment>
<evidence type="ECO:0000313" key="10">
    <source>
        <dbReference type="Proteomes" id="UP000653454"/>
    </source>
</evidence>
<dbReference type="SMART" id="SM00409">
    <property type="entry name" value="IG"/>
    <property type="match status" value="3"/>
</dbReference>
<evidence type="ECO:0000256" key="1">
    <source>
        <dbReference type="ARBA" id="ARBA00004479"/>
    </source>
</evidence>
<keyword evidence="3" id="KW-1015">Disulfide bond</keyword>
<dbReference type="PANTHER" id="PTHR11640">
    <property type="entry name" value="NEPHRIN"/>
    <property type="match status" value="1"/>
</dbReference>
<feature type="non-terminal residue" evidence="9">
    <location>
        <position position="756"/>
    </location>
</feature>
<dbReference type="PANTHER" id="PTHR11640:SF155">
    <property type="entry name" value="IG-LIKE DOMAIN-CONTAINING PROTEIN"/>
    <property type="match status" value="1"/>
</dbReference>
<dbReference type="InterPro" id="IPR007110">
    <property type="entry name" value="Ig-like_dom"/>
</dbReference>
<dbReference type="InterPro" id="IPR013783">
    <property type="entry name" value="Ig-like_fold"/>
</dbReference>
<evidence type="ECO:0000256" key="6">
    <source>
        <dbReference type="SAM" id="Coils"/>
    </source>
</evidence>
<dbReference type="GO" id="GO:0098609">
    <property type="term" value="P:cell-cell adhesion"/>
    <property type="evidence" value="ECO:0007669"/>
    <property type="project" value="TreeGrafter"/>
</dbReference>
<evidence type="ECO:0000259" key="8">
    <source>
        <dbReference type="PROSITE" id="PS50835"/>
    </source>
</evidence>
<comment type="caution">
    <text evidence="9">The sequence shown here is derived from an EMBL/GenBank/DDBJ whole genome shotgun (WGS) entry which is preliminary data.</text>
</comment>
<dbReference type="InterPro" id="IPR036179">
    <property type="entry name" value="Ig-like_dom_sf"/>
</dbReference>
<dbReference type="PROSITE" id="PS50835">
    <property type="entry name" value="IG_LIKE"/>
    <property type="match status" value="3"/>
</dbReference>
<dbReference type="Pfam" id="PF25298">
    <property type="entry name" value="Baculo_FP_2nd"/>
    <property type="match status" value="1"/>
</dbReference>
<dbReference type="GO" id="GO:0005911">
    <property type="term" value="C:cell-cell junction"/>
    <property type="evidence" value="ECO:0007669"/>
    <property type="project" value="TreeGrafter"/>
</dbReference>
<dbReference type="EMBL" id="CAJHNJ030000243">
    <property type="protein sequence ID" value="CAG9137456.1"/>
    <property type="molecule type" value="Genomic_DNA"/>
</dbReference>
<evidence type="ECO:0000313" key="9">
    <source>
        <dbReference type="EMBL" id="CAG9137456.1"/>
    </source>
</evidence>
<dbReference type="InterPro" id="IPR003599">
    <property type="entry name" value="Ig_sub"/>
</dbReference>
<dbReference type="SUPFAM" id="SSF48726">
    <property type="entry name" value="Immunoglobulin"/>
    <property type="match status" value="3"/>
</dbReference>
<protein>
    <submittedName>
        <fullName evidence="9">(diamondback moth) hypothetical protein</fullName>
    </submittedName>
</protein>
<feature type="compositionally biased region" description="Basic and acidic residues" evidence="7">
    <location>
        <begin position="21"/>
        <end position="33"/>
    </location>
</feature>
<feature type="region of interest" description="Disordered" evidence="7">
    <location>
        <begin position="1"/>
        <end position="110"/>
    </location>
</feature>
<dbReference type="SUPFAM" id="SSF57903">
    <property type="entry name" value="FYVE/PHD zinc finger"/>
    <property type="match status" value="1"/>
</dbReference>
<dbReference type="InterPro" id="IPR057251">
    <property type="entry name" value="FP_C"/>
</dbReference>
<dbReference type="Gene3D" id="2.60.40.10">
    <property type="entry name" value="Immunoglobulins"/>
    <property type="match status" value="2"/>
</dbReference>